<dbReference type="OrthoDB" id="2377094at2"/>
<dbReference type="RefSeq" id="WP_106777307.1">
    <property type="nucleotide sequence ID" value="NZ_JYGE01000007.1"/>
</dbReference>
<reference evidence="2" key="1">
    <citation type="thesis" date="2015" institute="Rutgers" country="The State University of New Jersey, 14 College Farm Rd., New Brunswick, NJ, USA">
        <title>Ammonia toxicity in bacteria and its implications for treatment of and resource recovery from highly nitrogenous organic wastes.</title>
        <authorList>
            <person name="Luther A.K."/>
        </authorList>
    </citation>
    <scope>NUCLEOTIDE SEQUENCE</scope>
    <source>
        <strain evidence="2">RT-10B</strain>
    </source>
</reference>
<feature type="transmembrane region" description="Helical" evidence="1">
    <location>
        <begin position="6"/>
        <end position="29"/>
    </location>
</feature>
<keyword evidence="3" id="KW-1185">Reference proteome</keyword>
<sequence length="111" mass="12455">MTNTVLKMGIIFISFIAMFAMRYIPFALLGEKGTSKEFERFIKYIPIGVFVALIVKDIFFKDGKVFLSTENIKLLPMLLVIGISIKYRNIGLSVVSGGILIIIAMLIKSNF</sequence>
<name>A0A2P7PYN2_9FIRM</name>
<dbReference type="EMBL" id="JYGE01000007">
    <property type="protein sequence ID" value="PSJ30817.1"/>
    <property type="molecule type" value="Genomic_DNA"/>
</dbReference>
<evidence type="ECO:0000313" key="2">
    <source>
        <dbReference type="EMBL" id="PSJ30817.1"/>
    </source>
</evidence>
<protein>
    <submittedName>
        <fullName evidence="2">Branched-chain amino acid ABC transporter</fullName>
    </submittedName>
</protein>
<feature type="transmembrane region" description="Helical" evidence="1">
    <location>
        <begin position="90"/>
        <end position="107"/>
    </location>
</feature>
<organism evidence="2 3">
    <name type="scientific">Peptostreptococcus russellii</name>
    <dbReference type="NCBI Taxonomy" id="215200"/>
    <lineage>
        <taxon>Bacteria</taxon>
        <taxon>Bacillati</taxon>
        <taxon>Bacillota</taxon>
        <taxon>Clostridia</taxon>
        <taxon>Peptostreptococcales</taxon>
        <taxon>Peptostreptococcaceae</taxon>
        <taxon>Peptostreptococcus</taxon>
    </lineage>
</organism>
<dbReference type="InterPro" id="IPR008407">
    <property type="entry name" value="Brnchd-chn_aa_trnsp_AzlD"/>
</dbReference>
<dbReference type="Proteomes" id="UP000241434">
    <property type="component" value="Unassembled WGS sequence"/>
</dbReference>
<feature type="transmembrane region" description="Helical" evidence="1">
    <location>
        <begin position="65"/>
        <end position="83"/>
    </location>
</feature>
<dbReference type="AlphaFoldDB" id="A0A2P7PYN2"/>
<gene>
    <name evidence="2" type="ORF">UF10_08090</name>
</gene>
<feature type="transmembrane region" description="Helical" evidence="1">
    <location>
        <begin position="41"/>
        <end position="59"/>
    </location>
</feature>
<keyword evidence="1" id="KW-1133">Transmembrane helix</keyword>
<accession>A0A2P7PYN2</accession>
<keyword evidence="1" id="KW-0472">Membrane</keyword>
<evidence type="ECO:0000256" key="1">
    <source>
        <dbReference type="SAM" id="Phobius"/>
    </source>
</evidence>
<keyword evidence="1" id="KW-0812">Transmembrane</keyword>
<proteinExistence type="predicted"/>
<comment type="caution">
    <text evidence="2">The sequence shown here is derived from an EMBL/GenBank/DDBJ whole genome shotgun (WGS) entry which is preliminary data.</text>
</comment>
<dbReference type="Pfam" id="PF05437">
    <property type="entry name" value="AzlD"/>
    <property type="match status" value="1"/>
</dbReference>
<evidence type="ECO:0000313" key="3">
    <source>
        <dbReference type="Proteomes" id="UP000241434"/>
    </source>
</evidence>